<comment type="caution">
    <text evidence="2">The sequence shown here is derived from an EMBL/GenBank/DDBJ whole genome shotgun (WGS) entry which is preliminary data.</text>
</comment>
<keyword evidence="1" id="KW-1133">Transmembrane helix</keyword>
<evidence type="ECO:0008006" key="4">
    <source>
        <dbReference type="Google" id="ProtNLM"/>
    </source>
</evidence>
<keyword evidence="1" id="KW-0472">Membrane</keyword>
<accession>A0A8S1MUN9</accession>
<keyword evidence="3" id="KW-1185">Reference proteome</keyword>
<evidence type="ECO:0000313" key="2">
    <source>
        <dbReference type="EMBL" id="CAD8080485.1"/>
    </source>
</evidence>
<dbReference type="Proteomes" id="UP000692954">
    <property type="component" value="Unassembled WGS sequence"/>
</dbReference>
<evidence type="ECO:0000313" key="3">
    <source>
        <dbReference type="Proteomes" id="UP000692954"/>
    </source>
</evidence>
<gene>
    <name evidence="2" type="ORF">PSON_ATCC_30995.1.T0400265</name>
</gene>
<sequence length="67" mass="8171">MKQLKIESQKDKIMLQRGINNIICKLQIFFNQFKILFFQIICLLLFMLYCQSFFVFLLYIQQISINI</sequence>
<proteinExistence type="predicted"/>
<protein>
    <recommendedName>
        <fullName evidence="4">Transmembrane protein</fullName>
    </recommendedName>
</protein>
<keyword evidence="1" id="KW-0812">Transmembrane</keyword>
<name>A0A8S1MUN9_9CILI</name>
<organism evidence="2 3">
    <name type="scientific">Paramecium sonneborni</name>
    <dbReference type="NCBI Taxonomy" id="65129"/>
    <lineage>
        <taxon>Eukaryota</taxon>
        <taxon>Sar</taxon>
        <taxon>Alveolata</taxon>
        <taxon>Ciliophora</taxon>
        <taxon>Intramacronucleata</taxon>
        <taxon>Oligohymenophorea</taxon>
        <taxon>Peniculida</taxon>
        <taxon>Parameciidae</taxon>
        <taxon>Paramecium</taxon>
    </lineage>
</organism>
<feature type="transmembrane region" description="Helical" evidence="1">
    <location>
        <begin position="35"/>
        <end position="60"/>
    </location>
</feature>
<reference evidence="2" key="1">
    <citation type="submission" date="2021-01" db="EMBL/GenBank/DDBJ databases">
        <authorList>
            <consortium name="Genoscope - CEA"/>
            <person name="William W."/>
        </authorList>
    </citation>
    <scope>NUCLEOTIDE SEQUENCE</scope>
</reference>
<evidence type="ECO:0000256" key="1">
    <source>
        <dbReference type="SAM" id="Phobius"/>
    </source>
</evidence>
<dbReference type="AlphaFoldDB" id="A0A8S1MUN9"/>
<dbReference type="EMBL" id="CAJJDN010000040">
    <property type="protein sequence ID" value="CAD8080485.1"/>
    <property type="molecule type" value="Genomic_DNA"/>
</dbReference>